<evidence type="ECO:0000313" key="2">
    <source>
        <dbReference type="Proteomes" id="UP000013041"/>
    </source>
</evidence>
<dbReference type="HOGENOM" id="CLU_155090_0_0_9"/>
<comment type="caution">
    <text evidence="1">The sequence shown here is derived from an EMBL/GenBank/DDBJ whole genome shotgun (WGS) entry which is preliminary data.</text>
</comment>
<dbReference type="Proteomes" id="UP000013041">
    <property type="component" value="Unassembled WGS sequence"/>
</dbReference>
<protein>
    <submittedName>
        <fullName evidence="1">Uncharacterized protein</fullName>
    </submittedName>
</protein>
<proteinExistence type="predicted"/>
<reference evidence="1 2" key="1">
    <citation type="submission" date="2013-01" db="EMBL/GenBank/DDBJ databases">
        <title>The Genome Sequence of Clostridium bolteae 90B8.</title>
        <authorList>
            <consortium name="The Broad Institute Genome Sequencing Platform"/>
            <person name="Earl A."/>
            <person name="Ward D."/>
            <person name="Feldgarden M."/>
            <person name="Gevers D."/>
            <person name="Courvalin P."/>
            <person name="Lambert T."/>
            <person name="Walker B."/>
            <person name="Young S.K."/>
            <person name="Zeng Q."/>
            <person name="Gargeya S."/>
            <person name="Fitzgerald M."/>
            <person name="Haas B."/>
            <person name="Abouelleil A."/>
            <person name="Alvarado L."/>
            <person name="Arachchi H.M."/>
            <person name="Berlin A.M."/>
            <person name="Chapman S.B."/>
            <person name="Dewar J."/>
            <person name="Goldberg J."/>
            <person name="Griggs A."/>
            <person name="Gujja S."/>
            <person name="Hansen M."/>
            <person name="Howarth C."/>
            <person name="Imamovic A."/>
            <person name="Larimer J."/>
            <person name="McCowan C."/>
            <person name="Murphy C."/>
            <person name="Neiman D."/>
            <person name="Pearson M."/>
            <person name="Priest M."/>
            <person name="Roberts A."/>
            <person name="Saif S."/>
            <person name="Shea T."/>
            <person name="Sisk P."/>
            <person name="Sykes S."/>
            <person name="Wortman J."/>
            <person name="Nusbaum C."/>
            <person name="Birren B."/>
        </authorList>
    </citation>
    <scope>NUCLEOTIDE SEQUENCE [LARGE SCALE GENOMIC DNA]</scope>
    <source>
        <strain evidence="1 2">90B8</strain>
    </source>
</reference>
<evidence type="ECO:0000313" key="1">
    <source>
        <dbReference type="EMBL" id="ENZ34571.1"/>
    </source>
</evidence>
<dbReference type="PATRIC" id="fig|997897.5.peg.4167"/>
<dbReference type="EMBL" id="AGYG01000028">
    <property type="protein sequence ID" value="ENZ34571.1"/>
    <property type="molecule type" value="Genomic_DNA"/>
</dbReference>
<name>N9Z3T6_9FIRM</name>
<accession>N9Z3T6</accession>
<sequence length="136" mass="14401">MNRNVLVLKDATEITIVNDDGIHNIQIIVDNLSELGTLWDKLTPDNLSTVAIKDSEGAVVGNYNNMVLCSPAFRAVDKTEDGKISATFGIRGKTELELLKEQVAAMSETLSVHDGAIGDMGAVISAVAETTEGGKA</sequence>
<organism evidence="1 2">
    <name type="scientific">Enterocloster bolteae 90B8</name>
    <dbReference type="NCBI Taxonomy" id="997897"/>
    <lineage>
        <taxon>Bacteria</taxon>
        <taxon>Bacillati</taxon>
        <taxon>Bacillota</taxon>
        <taxon>Clostridia</taxon>
        <taxon>Lachnospirales</taxon>
        <taxon>Lachnospiraceae</taxon>
        <taxon>Enterocloster</taxon>
    </lineage>
</organism>
<dbReference type="AlphaFoldDB" id="N9Z3T6"/>
<dbReference type="RefSeq" id="WP_002573186.1">
    <property type="nucleotide sequence ID" value="NZ_KB851156.1"/>
</dbReference>
<gene>
    <name evidence="1" type="ORF">HMPREF1097_03958</name>
</gene>